<protein>
    <submittedName>
        <fullName evidence="2">Phosphatase</fullName>
    </submittedName>
</protein>
<dbReference type="InterPro" id="IPR031423">
    <property type="entry name" value="Phosphatase_SCO2771"/>
</dbReference>
<accession>A0ABW2CFH5</accession>
<feature type="region of interest" description="Disordered" evidence="1">
    <location>
        <begin position="1"/>
        <end position="20"/>
    </location>
</feature>
<feature type="compositionally biased region" description="Low complexity" evidence="1">
    <location>
        <begin position="207"/>
        <end position="221"/>
    </location>
</feature>
<keyword evidence="3" id="KW-1185">Reference proteome</keyword>
<name>A0ABW2CFH5_9ACTN</name>
<dbReference type="EMBL" id="JBHSXS010000003">
    <property type="protein sequence ID" value="MFC6879765.1"/>
    <property type="molecule type" value="Genomic_DNA"/>
</dbReference>
<evidence type="ECO:0000313" key="3">
    <source>
        <dbReference type="Proteomes" id="UP001596380"/>
    </source>
</evidence>
<dbReference type="RefSeq" id="WP_378044014.1">
    <property type="nucleotide sequence ID" value="NZ_JBHSXE010000001.1"/>
</dbReference>
<dbReference type="Pfam" id="PF15698">
    <property type="entry name" value="Phosphatase"/>
    <property type="match status" value="2"/>
</dbReference>
<evidence type="ECO:0000313" key="2">
    <source>
        <dbReference type="EMBL" id="MFC6879765.1"/>
    </source>
</evidence>
<reference evidence="3" key="1">
    <citation type="journal article" date="2019" name="Int. J. Syst. Evol. Microbiol.">
        <title>The Global Catalogue of Microorganisms (GCM) 10K type strain sequencing project: providing services to taxonomists for standard genome sequencing and annotation.</title>
        <authorList>
            <consortium name="The Broad Institute Genomics Platform"/>
            <consortium name="The Broad Institute Genome Sequencing Center for Infectious Disease"/>
            <person name="Wu L."/>
            <person name="Ma J."/>
        </authorList>
    </citation>
    <scope>NUCLEOTIDE SEQUENCE [LARGE SCALE GENOMIC DNA]</scope>
    <source>
        <strain evidence="3">JCM 3369</strain>
    </source>
</reference>
<dbReference type="Proteomes" id="UP001596380">
    <property type="component" value="Unassembled WGS sequence"/>
</dbReference>
<sequence length="327" mass="34222">MTGLGAAGRPEAADAPSRPDLRAHLVRTMIAGEVATPRQNNLLHYRRMAAGHPYYQFGLELKPSWTERTVLEMMVERCGVDPDPRHVYGDDTIDPDLTIDALEAMGDRIGEAARRRETVVVATGHPATLTPLYQAVARALAGRGCRVLTPADGWTYEIDVSYHGTETRRLVYAPGGVAMLEDESGLTQHTHDPHPMNAMLDELARTGGAPASGAGAGAASAPRDEGLKGARGGGAIGEEGAAVTADTDIAGAKREDWPDLAIADHGWAGAAGQAGIDTVGFADCNDPALFAGAAEGKIDVVVPLDDGISPHHYAPLTAYLLARAGLG</sequence>
<comment type="caution">
    <text evidence="2">The sequence shown here is derived from an EMBL/GenBank/DDBJ whole genome shotgun (WGS) entry which is preliminary data.</text>
</comment>
<evidence type="ECO:0000256" key="1">
    <source>
        <dbReference type="SAM" id="MobiDB-lite"/>
    </source>
</evidence>
<gene>
    <name evidence="2" type="ORF">ACFQKB_08300</name>
</gene>
<proteinExistence type="predicted"/>
<feature type="region of interest" description="Disordered" evidence="1">
    <location>
        <begin position="206"/>
        <end position="225"/>
    </location>
</feature>
<organism evidence="2 3">
    <name type="scientific">Actinomadura yumaensis</name>
    <dbReference type="NCBI Taxonomy" id="111807"/>
    <lineage>
        <taxon>Bacteria</taxon>
        <taxon>Bacillati</taxon>
        <taxon>Actinomycetota</taxon>
        <taxon>Actinomycetes</taxon>
        <taxon>Streptosporangiales</taxon>
        <taxon>Thermomonosporaceae</taxon>
        <taxon>Actinomadura</taxon>
    </lineage>
</organism>